<evidence type="ECO:0000313" key="4">
    <source>
        <dbReference type="Proteomes" id="UP000198374"/>
    </source>
</evidence>
<sequence>MAKKTVTIDLAKLASQRAEFVKENPWLIPAGLAIQMIPLSLLIYGHVKTNIYKKKLQIEREKTKQLNLQLQNNHPHGHGHHRHHSKPDSGFHNFEPVSPRQL</sequence>
<keyword evidence="4" id="KW-1185">Reference proteome</keyword>
<dbReference type="AlphaFoldDB" id="A0A1Z5IE34"/>
<dbReference type="OrthoDB" id="2298693at2"/>
<protein>
    <submittedName>
        <fullName evidence="3">Transposase</fullName>
    </submittedName>
</protein>
<dbReference type="RefSeq" id="WP_089109791.1">
    <property type="nucleotide sequence ID" value="NZ_BCMF01000010.1"/>
</dbReference>
<organism evidence="3 4">
    <name type="scientific">Secundilactobacillus mixtipabuli</name>
    <dbReference type="NCBI Taxonomy" id="1435342"/>
    <lineage>
        <taxon>Bacteria</taxon>
        <taxon>Bacillati</taxon>
        <taxon>Bacillota</taxon>
        <taxon>Bacilli</taxon>
        <taxon>Lactobacillales</taxon>
        <taxon>Lactobacillaceae</taxon>
        <taxon>Secundilactobacillus</taxon>
    </lineage>
</organism>
<dbReference type="Proteomes" id="UP000198374">
    <property type="component" value="Unassembled WGS sequence"/>
</dbReference>
<reference evidence="3 4" key="1">
    <citation type="submission" date="2015-11" db="EMBL/GenBank/DDBJ databases">
        <title>Draft genome sequences of new species of the genus Lactobacillus isolated from orchardgrass silage.</title>
        <authorList>
            <person name="Tohno M."/>
            <person name="Tanizawa Y."/>
            <person name="Arita M."/>
        </authorList>
    </citation>
    <scope>NUCLEOTIDE SEQUENCE [LARGE SCALE GENOMIC DNA]</scope>
    <source>
        <strain evidence="3 4">IWT30</strain>
    </source>
</reference>
<feature type="transmembrane region" description="Helical" evidence="2">
    <location>
        <begin position="26"/>
        <end position="47"/>
    </location>
</feature>
<feature type="compositionally biased region" description="Basic residues" evidence="1">
    <location>
        <begin position="75"/>
        <end position="85"/>
    </location>
</feature>
<keyword evidence="2" id="KW-0472">Membrane</keyword>
<keyword evidence="2" id="KW-1133">Transmembrane helix</keyword>
<gene>
    <name evidence="3" type="ORF">IWT30_01986</name>
</gene>
<accession>A0A1Z5IE34</accession>
<proteinExistence type="predicted"/>
<keyword evidence="2" id="KW-0812">Transmembrane</keyword>
<evidence type="ECO:0000256" key="1">
    <source>
        <dbReference type="SAM" id="MobiDB-lite"/>
    </source>
</evidence>
<name>A0A1Z5IE34_9LACO</name>
<evidence type="ECO:0000256" key="2">
    <source>
        <dbReference type="SAM" id="Phobius"/>
    </source>
</evidence>
<comment type="caution">
    <text evidence="3">The sequence shown here is derived from an EMBL/GenBank/DDBJ whole genome shotgun (WGS) entry which is preliminary data.</text>
</comment>
<evidence type="ECO:0000313" key="3">
    <source>
        <dbReference type="EMBL" id="GAX00007.1"/>
    </source>
</evidence>
<feature type="region of interest" description="Disordered" evidence="1">
    <location>
        <begin position="63"/>
        <end position="102"/>
    </location>
</feature>
<dbReference type="EMBL" id="BCMF01000010">
    <property type="protein sequence ID" value="GAX00007.1"/>
    <property type="molecule type" value="Genomic_DNA"/>
</dbReference>